<feature type="transmembrane region" description="Helical" evidence="6">
    <location>
        <begin position="290"/>
        <end position="310"/>
    </location>
</feature>
<evidence type="ECO:0000313" key="7">
    <source>
        <dbReference type="EMBL" id="KAH7433817.1"/>
    </source>
</evidence>
<name>A0A8T2UCY1_CERRI</name>
<accession>A0A8T2UCY1</accession>
<feature type="transmembrane region" description="Helical" evidence="6">
    <location>
        <begin position="373"/>
        <end position="394"/>
    </location>
</feature>
<comment type="similarity">
    <text evidence="2 6">Belongs to the multi antimicrobial extrusion (MATE) (TC 2.A.66.1) family.</text>
</comment>
<evidence type="ECO:0000256" key="1">
    <source>
        <dbReference type="ARBA" id="ARBA00004141"/>
    </source>
</evidence>
<feature type="transmembrane region" description="Helical" evidence="6">
    <location>
        <begin position="193"/>
        <end position="210"/>
    </location>
</feature>
<dbReference type="PANTHER" id="PTHR11206">
    <property type="entry name" value="MULTIDRUG RESISTANCE PROTEIN"/>
    <property type="match status" value="1"/>
</dbReference>
<proteinExistence type="inferred from homology"/>
<keyword evidence="8" id="KW-1185">Reference proteome</keyword>
<dbReference type="InterPro" id="IPR045069">
    <property type="entry name" value="MATE_euk"/>
</dbReference>
<gene>
    <name evidence="7" type="ORF">KP509_07G087900</name>
</gene>
<dbReference type="GO" id="GO:1990961">
    <property type="term" value="P:xenobiotic detoxification by transmembrane export across the plasma membrane"/>
    <property type="evidence" value="ECO:0007669"/>
    <property type="project" value="InterPro"/>
</dbReference>
<evidence type="ECO:0000256" key="6">
    <source>
        <dbReference type="RuleBase" id="RU004914"/>
    </source>
</evidence>
<comment type="caution">
    <text evidence="7">The sequence shown here is derived from an EMBL/GenBank/DDBJ whole genome shotgun (WGS) entry which is preliminary data.</text>
</comment>
<feature type="transmembrane region" description="Helical" evidence="6">
    <location>
        <begin position="148"/>
        <end position="172"/>
    </location>
</feature>
<sequence>MCKTTRDVCVESDSRPAASALNIPYTRVQDETLEHIEVACDRGIRGAAWPTCTLMTPPESPRLGDGKDSAGKPMYMDVESGVSMSIITAKSQLPVRCWPSQSEVGEELCRLLRNAMPLILAGLLLYPRGIISMYFLGQLGELELAGGALSIAFANISGYSVLYGLALGMEPICGQAYGARQWNLMAITTKKTIIGLFLASLPIGLLWVNMQRILLLCGQDGNVTEVASLYIIYSIPDLAVHCVLHPLRIYLRSQSITIPLSICAAFALPLHVLANIFLQNFLHMGVKGVALASVLANLNMLMFLVVYLSFSDATGMRRIWSCSGWLFSRKDWQPLLKLAIPSCILICLEWWWYEFMIMLSGLLVEAKATIATMGVLIQVTALVYIFPSSLSLAVSTRVSNELGANRPARARLAVLVASCCAVVLGIMAMAFTTSIRHAWGKMFTKDETVLRLTAMALPIIGLCELGNSPQTTGCGVLRGSARPSLGVKINLASFYVVGMPVSIILVFGLKIGFVGLWLGLLAAQATCAVSMIFVMAKTNWIAEAERSKRLTNLADGEQQAVSLMSEEQDPGLKSSSSVDLYGVNLNARITDAPKTRDTDNYGGFAKFNSQNDDMQSLRISWQSENDDKAVMELKQLGPTETYS</sequence>
<keyword evidence="4 6" id="KW-1133">Transmembrane helix</keyword>
<feature type="transmembrane region" description="Helical" evidence="6">
    <location>
        <begin position="414"/>
        <end position="436"/>
    </location>
</feature>
<dbReference type="Pfam" id="PF01554">
    <property type="entry name" value="MatE"/>
    <property type="match status" value="2"/>
</dbReference>
<feature type="transmembrane region" description="Helical" evidence="6">
    <location>
        <begin position="448"/>
        <end position="466"/>
    </location>
</feature>
<dbReference type="OrthoDB" id="2126698at2759"/>
<reference evidence="7" key="1">
    <citation type="submission" date="2021-08" db="EMBL/GenBank/DDBJ databases">
        <title>WGS assembly of Ceratopteris richardii.</title>
        <authorList>
            <person name="Marchant D.B."/>
            <person name="Chen G."/>
            <person name="Jenkins J."/>
            <person name="Shu S."/>
            <person name="Leebens-Mack J."/>
            <person name="Grimwood J."/>
            <person name="Schmutz J."/>
            <person name="Soltis P."/>
            <person name="Soltis D."/>
            <person name="Chen Z.-H."/>
        </authorList>
    </citation>
    <scope>NUCLEOTIDE SEQUENCE</scope>
    <source>
        <strain evidence="7">Whitten #5841</strain>
        <tissue evidence="7">Leaf</tissue>
    </source>
</reference>
<dbReference type="EMBL" id="CM035412">
    <property type="protein sequence ID" value="KAH7433817.1"/>
    <property type="molecule type" value="Genomic_DNA"/>
</dbReference>
<evidence type="ECO:0000256" key="2">
    <source>
        <dbReference type="ARBA" id="ARBA00010199"/>
    </source>
</evidence>
<evidence type="ECO:0000256" key="5">
    <source>
        <dbReference type="ARBA" id="ARBA00023136"/>
    </source>
</evidence>
<evidence type="ECO:0000256" key="3">
    <source>
        <dbReference type="ARBA" id="ARBA00022692"/>
    </source>
</evidence>
<evidence type="ECO:0000313" key="8">
    <source>
        <dbReference type="Proteomes" id="UP000825935"/>
    </source>
</evidence>
<keyword evidence="5 6" id="KW-0472">Membrane</keyword>
<evidence type="ECO:0000256" key="4">
    <source>
        <dbReference type="ARBA" id="ARBA00022989"/>
    </source>
</evidence>
<feature type="transmembrane region" description="Helical" evidence="6">
    <location>
        <begin position="335"/>
        <end position="353"/>
    </location>
</feature>
<dbReference type="GO" id="GO:0015297">
    <property type="term" value="F:antiporter activity"/>
    <property type="evidence" value="ECO:0007669"/>
    <property type="project" value="InterPro"/>
</dbReference>
<feature type="transmembrane region" description="Helical" evidence="6">
    <location>
        <begin position="487"/>
        <end position="509"/>
    </location>
</feature>
<protein>
    <recommendedName>
        <fullName evidence="6">Protein DETOXIFICATION</fullName>
    </recommendedName>
    <alternativeName>
        <fullName evidence="6">Multidrug and toxic compound extrusion protein</fullName>
    </alternativeName>
</protein>
<dbReference type="GO" id="GO:0016020">
    <property type="term" value="C:membrane"/>
    <property type="evidence" value="ECO:0007669"/>
    <property type="project" value="UniProtKB-SubCell"/>
</dbReference>
<dbReference type="NCBIfam" id="TIGR00797">
    <property type="entry name" value="matE"/>
    <property type="match status" value="1"/>
</dbReference>
<organism evidence="7 8">
    <name type="scientific">Ceratopteris richardii</name>
    <name type="common">Triangle waterfern</name>
    <dbReference type="NCBI Taxonomy" id="49495"/>
    <lineage>
        <taxon>Eukaryota</taxon>
        <taxon>Viridiplantae</taxon>
        <taxon>Streptophyta</taxon>
        <taxon>Embryophyta</taxon>
        <taxon>Tracheophyta</taxon>
        <taxon>Polypodiopsida</taxon>
        <taxon>Polypodiidae</taxon>
        <taxon>Polypodiales</taxon>
        <taxon>Pteridineae</taxon>
        <taxon>Pteridaceae</taxon>
        <taxon>Parkerioideae</taxon>
        <taxon>Ceratopteris</taxon>
    </lineage>
</organism>
<feature type="transmembrane region" description="Helical" evidence="6">
    <location>
        <begin position="258"/>
        <end position="278"/>
    </location>
</feature>
<dbReference type="OMA" id="MCDITPS"/>
<feature type="transmembrane region" description="Helical" evidence="6">
    <location>
        <begin position="515"/>
        <end position="536"/>
    </location>
</feature>
<dbReference type="InterPro" id="IPR002528">
    <property type="entry name" value="MATE_fam"/>
</dbReference>
<feature type="transmembrane region" description="Helical" evidence="6">
    <location>
        <begin position="118"/>
        <end position="136"/>
    </location>
</feature>
<keyword evidence="3 6" id="KW-0812">Transmembrane</keyword>
<dbReference type="AlphaFoldDB" id="A0A8T2UCY1"/>
<dbReference type="GO" id="GO:0042910">
    <property type="term" value="F:xenobiotic transmembrane transporter activity"/>
    <property type="evidence" value="ECO:0007669"/>
    <property type="project" value="InterPro"/>
</dbReference>
<feature type="transmembrane region" description="Helical" evidence="6">
    <location>
        <begin position="230"/>
        <end position="251"/>
    </location>
</feature>
<comment type="subcellular location">
    <subcellularLocation>
        <location evidence="1">Membrane</location>
        <topology evidence="1">Multi-pass membrane protein</topology>
    </subcellularLocation>
</comment>
<dbReference type="CDD" id="cd13132">
    <property type="entry name" value="MATE_eukaryotic"/>
    <property type="match status" value="1"/>
</dbReference>
<dbReference type="Proteomes" id="UP000825935">
    <property type="component" value="Chromosome 7"/>
</dbReference>